<reference evidence="7" key="1">
    <citation type="submission" date="2012-12" db="EMBL/GenBank/DDBJ databases">
        <title>Identification and characterization of a phenylalanine ammonia-lyase gene family in Isatis indigotica Fort.</title>
        <authorList>
            <person name="Liu Q."/>
            <person name="Chen J."/>
            <person name="Zhou X."/>
            <person name="Di P."/>
            <person name="Xiao Y."/>
            <person name="Xuan H."/>
            <person name="Zhang L."/>
            <person name="Chen W."/>
        </authorList>
    </citation>
    <scope>NUCLEOTIDE SEQUENCE</scope>
    <source>
        <tissue evidence="7">Salivary gland</tissue>
    </source>
</reference>
<evidence type="ECO:0000256" key="1">
    <source>
        <dbReference type="ARBA" id="ARBA00004141"/>
    </source>
</evidence>
<dbReference type="InterPro" id="IPR011701">
    <property type="entry name" value="MFS"/>
</dbReference>
<evidence type="ECO:0000256" key="2">
    <source>
        <dbReference type="ARBA" id="ARBA00022692"/>
    </source>
</evidence>
<keyword evidence="3 5" id="KW-1133">Transmembrane helix</keyword>
<keyword evidence="4 5" id="KW-0472">Membrane</keyword>
<evidence type="ECO:0000256" key="3">
    <source>
        <dbReference type="ARBA" id="ARBA00022989"/>
    </source>
</evidence>
<dbReference type="GO" id="GO:0016020">
    <property type="term" value="C:membrane"/>
    <property type="evidence" value="ECO:0007669"/>
    <property type="project" value="UniProtKB-SubCell"/>
</dbReference>
<dbReference type="PROSITE" id="PS00216">
    <property type="entry name" value="SUGAR_TRANSPORT_1"/>
    <property type="match status" value="1"/>
</dbReference>
<proteinExistence type="evidence at transcript level"/>
<dbReference type="PANTHER" id="PTHR24064">
    <property type="entry name" value="SOLUTE CARRIER FAMILY 22 MEMBER"/>
    <property type="match status" value="1"/>
</dbReference>
<organism evidence="7">
    <name type="scientific">Ixodes ricinus</name>
    <name type="common">Common tick</name>
    <name type="synonym">Acarus ricinus</name>
    <dbReference type="NCBI Taxonomy" id="34613"/>
    <lineage>
        <taxon>Eukaryota</taxon>
        <taxon>Metazoa</taxon>
        <taxon>Ecdysozoa</taxon>
        <taxon>Arthropoda</taxon>
        <taxon>Chelicerata</taxon>
        <taxon>Arachnida</taxon>
        <taxon>Acari</taxon>
        <taxon>Parasitiformes</taxon>
        <taxon>Ixodida</taxon>
        <taxon>Ixodoidea</taxon>
        <taxon>Ixodidae</taxon>
        <taxon>Ixodinae</taxon>
        <taxon>Ixodes</taxon>
    </lineage>
</organism>
<feature type="transmembrane region" description="Helical" evidence="5">
    <location>
        <begin position="20"/>
        <end position="42"/>
    </location>
</feature>
<feature type="transmembrane region" description="Helical" evidence="5">
    <location>
        <begin position="453"/>
        <end position="474"/>
    </location>
</feature>
<dbReference type="SUPFAM" id="SSF103473">
    <property type="entry name" value="MFS general substrate transporter"/>
    <property type="match status" value="1"/>
</dbReference>
<feature type="transmembrane region" description="Helical" evidence="5">
    <location>
        <begin position="211"/>
        <end position="231"/>
    </location>
</feature>
<evidence type="ECO:0000259" key="6">
    <source>
        <dbReference type="PROSITE" id="PS50850"/>
    </source>
</evidence>
<dbReference type="GO" id="GO:0022857">
    <property type="term" value="F:transmembrane transporter activity"/>
    <property type="evidence" value="ECO:0007669"/>
    <property type="project" value="InterPro"/>
</dbReference>
<protein>
    <submittedName>
        <fullName evidence="7">Putative synaptic vesicle transporter svop</fullName>
    </submittedName>
</protein>
<comment type="subcellular location">
    <subcellularLocation>
        <location evidence="1">Membrane</location>
        <topology evidence="1">Multi-pass membrane protein</topology>
    </subcellularLocation>
</comment>
<feature type="transmembrane region" description="Helical" evidence="5">
    <location>
        <begin position="364"/>
        <end position="385"/>
    </location>
</feature>
<evidence type="ECO:0000256" key="5">
    <source>
        <dbReference type="SAM" id="Phobius"/>
    </source>
</evidence>
<accession>A0A0K8RA49</accession>
<feature type="transmembrane region" description="Helical" evidence="5">
    <location>
        <begin position="480"/>
        <end position="500"/>
    </location>
</feature>
<feature type="domain" description="Major facilitator superfamily (MFS) profile" evidence="6">
    <location>
        <begin position="73"/>
        <end position="505"/>
    </location>
</feature>
<dbReference type="InterPro" id="IPR005829">
    <property type="entry name" value="Sugar_transporter_CS"/>
</dbReference>
<dbReference type="InterPro" id="IPR020846">
    <property type="entry name" value="MFS_dom"/>
</dbReference>
<feature type="transmembrane region" description="Helical" evidence="5">
    <location>
        <begin position="154"/>
        <end position="173"/>
    </location>
</feature>
<feature type="transmembrane region" description="Helical" evidence="5">
    <location>
        <begin position="392"/>
        <end position="411"/>
    </location>
</feature>
<dbReference type="PROSITE" id="PS50850">
    <property type="entry name" value="MFS"/>
    <property type="match status" value="1"/>
</dbReference>
<feature type="transmembrane region" description="Helical" evidence="5">
    <location>
        <begin position="417"/>
        <end position="441"/>
    </location>
</feature>
<dbReference type="InterPro" id="IPR036259">
    <property type="entry name" value="MFS_trans_sf"/>
</dbReference>
<sequence>MDFEEALKSVGGYGLFNKFILNALLVISAWHAVFCYMGNLLVHVTPPSQWCFQNDVNASVVDVTSLPRGKCQMMIPSQGGGYMNATVSGGDAMTCPTGWRYDNTEFLTTVTMENQWVCGESRKMYAVHTAYWVGSMTGNLIAGYFSDRIGRKKISMMLTMIGALGNVLGVFFTGFESFVALRFFTGMGSEAVSDTAYIIVMEYTVCERRTLVSFIWTLSWTLMASVLPWYAYLLQSWRGVMLTNTAVDALMVVVMCWVPESSSWLLSVGRKDQALVHFEKIARFNGHTVSQEDLTKRLQVSLSDVNLQSSSDKAVPSFWESSLAVLKSPRIRRRTLLIYVGMFMVCLCYNANALELGRLNENIYASYSLALAFEFPVNLICIVALDTIGRRWPNSLFLLMGAVVALIMGLLRTGSLWGIMVMSALCSMSFAGGWNITYQLASEIFPTVIRGRVVLILSLVCDLGALAGTHVASLVEYDKFLPVLVIGPLSFVAAVCVFLLPDSIRQPLPQTIEDGENFASHQGICFCPAFPEGRLPGHRGTASITTPTASDSPVVVNPPATFKLSTIA</sequence>
<dbReference type="EMBL" id="GADI01005847">
    <property type="protein sequence ID" value="JAA67961.1"/>
    <property type="molecule type" value="mRNA"/>
</dbReference>
<dbReference type="AlphaFoldDB" id="A0A0K8RA49"/>
<dbReference type="Pfam" id="PF07690">
    <property type="entry name" value="MFS_1"/>
    <property type="match status" value="1"/>
</dbReference>
<evidence type="ECO:0000256" key="4">
    <source>
        <dbReference type="ARBA" id="ARBA00023136"/>
    </source>
</evidence>
<feature type="transmembrane region" description="Helical" evidence="5">
    <location>
        <begin position="237"/>
        <end position="258"/>
    </location>
</feature>
<dbReference type="Gene3D" id="1.20.1250.20">
    <property type="entry name" value="MFS general substrate transporter like domains"/>
    <property type="match status" value="1"/>
</dbReference>
<name>A0A0K8RA49_IXORI</name>
<feature type="transmembrane region" description="Helical" evidence="5">
    <location>
        <begin position="336"/>
        <end position="352"/>
    </location>
</feature>
<keyword evidence="2 5" id="KW-0812">Transmembrane</keyword>
<evidence type="ECO:0000313" key="7">
    <source>
        <dbReference type="EMBL" id="JAA67961.1"/>
    </source>
</evidence>